<keyword evidence="3" id="KW-1185">Reference proteome</keyword>
<protein>
    <recommendedName>
        <fullName evidence="4">LPXTG-motif cell wall-anchored protein</fullName>
    </recommendedName>
</protein>
<evidence type="ECO:0000313" key="3">
    <source>
        <dbReference type="Proteomes" id="UP000239203"/>
    </source>
</evidence>
<dbReference type="Proteomes" id="UP000239203">
    <property type="component" value="Unassembled WGS sequence"/>
</dbReference>
<keyword evidence="1" id="KW-0472">Membrane</keyword>
<name>A0A2S6GIP3_9PSEU</name>
<keyword evidence="1" id="KW-1133">Transmembrane helix</keyword>
<gene>
    <name evidence="2" type="ORF">CLV40_116120</name>
</gene>
<comment type="caution">
    <text evidence="2">The sequence shown here is derived from an EMBL/GenBank/DDBJ whole genome shotgun (WGS) entry which is preliminary data.</text>
</comment>
<sequence length="52" mass="5529">MVVLVIVLLVAWLIVSVIGFALKGLVWLGIIGVVLFIGTAAIGAVRRKASRR</sequence>
<organism evidence="2 3">
    <name type="scientific">Actinokineospora auranticolor</name>
    <dbReference type="NCBI Taxonomy" id="155976"/>
    <lineage>
        <taxon>Bacteria</taxon>
        <taxon>Bacillati</taxon>
        <taxon>Actinomycetota</taxon>
        <taxon>Actinomycetes</taxon>
        <taxon>Pseudonocardiales</taxon>
        <taxon>Pseudonocardiaceae</taxon>
        <taxon>Actinokineospora</taxon>
    </lineage>
</organism>
<evidence type="ECO:0008006" key="4">
    <source>
        <dbReference type="Google" id="ProtNLM"/>
    </source>
</evidence>
<evidence type="ECO:0000313" key="2">
    <source>
        <dbReference type="EMBL" id="PPK65077.1"/>
    </source>
</evidence>
<accession>A0A2S6GIP3</accession>
<dbReference type="RefSeq" id="WP_181043730.1">
    <property type="nucleotide sequence ID" value="NZ_CP154825.1"/>
</dbReference>
<feature type="transmembrane region" description="Helical" evidence="1">
    <location>
        <begin position="27"/>
        <end position="45"/>
    </location>
</feature>
<dbReference type="AlphaFoldDB" id="A0A2S6GIP3"/>
<keyword evidence="1" id="KW-0812">Transmembrane</keyword>
<proteinExistence type="predicted"/>
<dbReference type="EMBL" id="PTIX01000016">
    <property type="protein sequence ID" value="PPK65077.1"/>
    <property type="molecule type" value="Genomic_DNA"/>
</dbReference>
<evidence type="ECO:0000256" key="1">
    <source>
        <dbReference type="SAM" id="Phobius"/>
    </source>
</evidence>
<reference evidence="2 3" key="1">
    <citation type="submission" date="2018-02" db="EMBL/GenBank/DDBJ databases">
        <title>Genomic Encyclopedia of Archaeal and Bacterial Type Strains, Phase II (KMG-II): from individual species to whole genera.</title>
        <authorList>
            <person name="Goeker M."/>
        </authorList>
    </citation>
    <scope>NUCLEOTIDE SEQUENCE [LARGE SCALE GENOMIC DNA]</scope>
    <source>
        <strain evidence="2 3">YU 961-1</strain>
    </source>
</reference>